<proteinExistence type="predicted"/>
<sequence>MSALCLWQLHITNRHLKARKMIAPSRNIQPRIQAKLKIDSNYCDLRREAAYNMYLIYQKSGTADLVGQVLKDYSTF</sequence>
<evidence type="ECO:0000313" key="2">
    <source>
        <dbReference type="Proteomes" id="UP001163603"/>
    </source>
</evidence>
<dbReference type="Proteomes" id="UP001163603">
    <property type="component" value="Chromosome 10"/>
</dbReference>
<dbReference type="EMBL" id="CM047745">
    <property type="protein sequence ID" value="KAJ0024823.1"/>
    <property type="molecule type" value="Genomic_DNA"/>
</dbReference>
<accession>A0ACC0XW85</accession>
<keyword evidence="2" id="KW-1185">Reference proteome</keyword>
<reference evidence="2" key="1">
    <citation type="journal article" date="2023" name="G3 (Bethesda)">
        <title>Genome assembly and association tests identify interacting loci associated with vigor, precocity, and sex in interspecific pistachio rootstocks.</title>
        <authorList>
            <person name="Palmer W."/>
            <person name="Jacygrad E."/>
            <person name="Sagayaradj S."/>
            <person name="Cavanaugh K."/>
            <person name="Han R."/>
            <person name="Bertier L."/>
            <person name="Beede B."/>
            <person name="Kafkas S."/>
            <person name="Golino D."/>
            <person name="Preece J."/>
            <person name="Michelmore R."/>
        </authorList>
    </citation>
    <scope>NUCLEOTIDE SEQUENCE [LARGE SCALE GENOMIC DNA]</scope>
</reference>
<comment type="caution">
    <text evidence="1">The sequence shown here is derived from an EMBL/GenBank/DDBJ whole genome shotgun (WGS) entry which is preliminary data.</text>
</comment>
<name>A0ACC0XW85_9ROSI</name>
<protein>
    <submittedName>
        <fullName evidence="1">Uncharacterized protein</fullName>
    </submittedName>
</protein>
<evidence type="ECO:0000313" key="1">
    <source>
        <dbReference type="EMBL" id="KAJ0024823.1"/>
    </source>
</evidence>
<gene>
    <name evidence="1" type="ORF">Pint_07315</name>
</gene>
<organism evidence="1 2">
    <name type="scientific">Pistacia integerrima</name>
    <dbReference type="NCBI Taxonomy" id="434235"/>
    <lineage>
        <taxon>Eukaryota</taxon>
        <taxon>Viridiplantae</taxon>
        <taxon>Streptophyta</taxon>
        <taxon>Embryophyta</taxon>
        <taxon>Tracheophyta</taxon>
        <taxon>Spermatophyta</taxon>
        <taxon>Magnoliopsida</taxon>
        <taxon>eudicotyledons</taxon>
        <taxon>Gunneridae</taxon>
        <taxon>Pentapetalae</taxon>
        <taxon>rosids</taxon>
        <taxon>malvids</taxon>
        <taxon>Sapindales</taxon>
        <taxon>Anacardiaceae</taxon>
        <taxon>Pistacia</taxon>
    </lineage>
</organism>